<dbReference type="EMBL" id="JADDOJ010000050">
    <property type="protein sequence ID" value="MBE7941427.1"/>
    <property type="molecule type" value="Genomic_DNA"/>
</dbReference>
<keyword evidence="1" id="KW-1133">Transmembrane helix</keyword>
<feature type="domain" description="CAAX prenyl protease 2/Lysostaphin resistance protein A-like" evidence="2">
    <location>
        <begin position="38"/>
        <end position="118"/>
    </location>
</feature>
<keyword evidence="4" id="KW-1185">Reference proteome</keyword>
<comment type="caution">
    <text evidence="3">The sequence shown here is derived from an EMBL/GenBank/DDBJ whole genome shotgun (WGS) entry which is preliminary data.</text>
</comment>
<dbReference type="Pfam" id="PF02517">
    <property type="entry name" value="Rce1-like"/>
    <property type="match status" value="1"/>
</dbReference>
<feature type="transmembrane region" description="Helical" evidence="1">
    <location>
        <begin position="96"/>
        <end position="122"/>
    </location>
</feature>
<sequence>MFKFKSSSSICGLLILALSLPLILTVGLGQLGLTQTSYVVFLAFTEEIIFRFGLFRIALKWLRLPVAVLASAIVFAASHLPTAGLPMYLLEGVTLAMVYFITGSLLVCCSLHSAHNLIVIALTHKQWAWEYHELVVPAATLLGIWGLVKIVIFCLMFLPVVRRDAKGWEWVGTQPANSG</sequence>
<dbReference type="Proteomes" id="UP000715965">
    <property type="component" value="Unassembled WGS sequence"/>
</dbReference>
<dbReference type="InterPro" id="IPR003675">
    <property type="entry name" value="Rce1/LyrA-like_dom"/>
</dbReference>
<feature type="transmembrane region" description="Helical" evidence="1">
    <location>
        <begin position="66"/>
        <end position="90"/>
    </location>
</feature>
<feature type="transmembrane region" description="Helical" evidence="1">
    <location>
        <begin position="134"/>
        <end position="158"/>
    </location>
</feature>
<keyword evidence="3" id="KW-0482">Metalloprotease</keyword>
<evidence type="ECO:0000259" key="2">
    <source>
        <dbReference type="Pfam" id="PF02517"/>
    </source>
</evidence>
<evidence type="ECO:0000313" key="4">
    <source>
        <dbReference type="Proteomes" id="UP000715965"/>
    </source>
</evidence>
<keyword evidence="1" id="KW-0812">Transmembrane</keyword>
<dbReference type="GO" id="GO:0008237">
    <property type="term" value="F:metallopeptidase activity"/>
    <property type="evidence" value="ECO:0007669"/>
    <property type="project" value="UniProtKB-KW"/>
</dbReference>
<keyword evidence="3" id="KW-0378">Hydrolase</keyword>
<name>A0ABR9SGE1_9BURK</name>
<organism evidence="3 4">
    <name type="scientific">Ramlibacter aquaticus</name>
    <dbReference type="NCBI Taxonomy" id="2780094"/>
    <lineage>
        <taxon>Bacteria</taxon>
        <taxon>Pseudomonadati</taxon>
        <taxon>Pseudomonadota</taxon>
        <taxon>Betaproteobacteria</taxon>
        <taxon>Burkholderiales</taxon>
        <taxon>Comamonadaceae</taxon>
        <taxon>Ramlibacter</taxon>
    </lineage>
</organism>
<evidence type="ECO:0000256" key="1">
    <source>
        <dbReference type="SAM" id="Phobius"/>
    </source>
</evidence>
<accession>A0ABR9SGE1</accession>
<gene>
    <name evidence="3" type="ORF">IM725_12685</name>
</gene>
<protein>
    <submittedName>
        <fullName evidence="3">CPBP family intramembrane metalloprotease</fullName>
    </submittedName>
</protein>
<evidence type="ECO:0000313" key="3">
    <source>
        <dbReference type="EMBL" id="MBE7941427.1"/>
    </source>
</evidence>
<proteinExistence type="predicted"/>
<keyword evidence="1" id="KW-0472">Membrane</keyword>
<keyword evidence="3" id="KW-0645">Protease</keyword>
<feature type="transmembrane region" description="Helical" evidence="1">
    <location>
        <begin position="35"/>
        <end position="54"/>
    </location>
</feature>
<dbReference type="RefSeq" id="WP_193780968.1">
    <property type="nucleotide sequence ID" value="NZ_JADDOJ010000050.1"/>
</dbReference>
<reference evidence="3 4" key="1">
    <citation type="submission" date="2020-10" db="EMBL/GenBank/DDBJ databases">
        <title>Draft genome of Ramlibacter aquaticus LMG 30558.</title>
        <authorList>
            <person name="Props R."/>
        </authorList>
    </citation>
    <scope>NUCLEOTIDE SEQUENCE [LARGE SCALE GENOMIC DNA]</scope>
    <source>
        <strain evidence="3 4">LMG 30558</strain>
    </source>
</reference>